<dbReference type="AlphaFoldDB" id="A0A7K1U3L7"/>
<proteinExistence type="predicted"/>
<name>A0A7K1U3L7_9BACT</name>
<gene>
    <name evidence="1" type="ORF">GO493_11880</name>
</gene>
<protein>
    <submittedName>
        <fullName evidence="1">DUF4249 family protein</fullName>
    </submittedName>
</protein>
<reference evidence="1 2" key="1">
    <citation type="submission" date="2019-12" db="EMBL/GenBank/DDBJ databases">
        <title>Chitinophaga sp. strain ysch24 (GDMCC 1.1355), whole genome shotgun sequence.</title>
        <authorList>
            <person name="Zhang X."/>
        </authorList>
    </citation>
    <scope>NUCLEOTIDE SEQUENCE [LARGE SCALE GENOMIC DNA]</scope>
    <source>
        <strain evidence="2">ysch24</strain>
    </source>
</reference>
<dbReference type="InterPro" id="IPR025345">
    <property type="entry name" value="DUF4249"/>
</dbReference>
<dbReference type="PROSITE" id="PS51257">
    <property type="entry name" value="PROKAR_LIPOPROTEIN"/>
    <property type="match status" value="1"/>
</dbReference>
<evidence type="ECO:0000313" key="2">
    <source>
        <dbReference type="Proteomes" id="UP000461730"/>
    </source>
</evidence>
<dbReference type="RefSeq" id="WP_157306378.1">
    <property type="nucleotide sequence ID" value="NZ_WRXN01000004.1"/>
</dbReference>
<sequence length="306" mass="34646">MKFWPIVFLLLIVACREKTDFQFPGDRGFAIEGLLTNKDTTQWVRITEVSGNLYNDGITGIHPERVVKGVANARVYIIESDIRGEISIINLHLDSSRYDTRPGVGGRDTVYFGYYIVEHFKGTPGRTYTLTIDIDSTWAGPASFTASEVLKEAPEIDSITGRYATVFQDNAWNYYFHPRVYFRDIPWQKDYYMLRNEDEEDQLLVVDDSYAASGRAFSPELPSNKRVGTSNSVNVTVSIYNISKGAFTFHKAIADQQQSDGGVFRPLSYLPAGNITERNEERGIKRLGYFMVAGVKTITRRVVVNN</sequence>
<dbReference type="Pfam" id="PF14054">
    <property type="entry name" value="DUF4249"/>
    <property type="match status" value="1"/>
</dbReference>
<organism evidence="1 2">
    <name type="scientific">Chitinophaga tropicalis</name>
    <dbReference type="NCBI Taxonomy" id="2683588"/>
    <lineage>
        <taxon>Bacteria</taxon>
        <taxon>Pseudomonadati</taxon>
        <taxon>Bacteroidota</taxon>
        <taxon>Chitinophagia</taxon>
        <taxon>Chitinophagales</taxon>
        <taxon>Chitinophagaceae</taxon>
        <taxon>Chitinophaga</taxon>
    </lineage>
</organism>
<dbReference type="EMBL" id="WRXN01000004">
    <property type="protein sequence ID" value="MVT08962.1"/>
    <property type="molecule type" value="Genomic_DNA"/>
</dbReference>
<accession>A0A7K1U3L7</accession>
<dbReference type="Proteomes" id="UP000461730">
    <property type="component" value="Unassembled WGS sequence"/>
</dbReference>
<keyword evidence="2" id="KW-1185">Reference proteome</keyword>
<evidence type="ECO:0000313" key="1">
    <source>
        <dbReference type="EMBL" id="MVT08962.1"/>
    </source>
</evidence>
<comment type="caution">
    <text evidence="1">The sequence shown here is derived from an EMBL/GenBank/DDBJ whole genome shotgun (WGS) entry which is preliminary data.</text>
</comment>